<evidence type="ECO:0000256" key="1">
    <source>
        <dbReference type="ARBA" id="ARBA00006484"/>
    </source>
</evidence>
<comment type="similarity">
    <text evidence="1 4">Belongs to the short-chain dehydrogenases/reductases (SDR) family.</text>
</comment>
<dbReference type="PROSITE" id="PS00061">
    <property type="entry name" value="ADH_SHORT"/>
    <property type="match status" value="1"/>
</dbReference>
<evidence type="ECO:0000256" key="3">
    <source>
        <dbReference type="ARBA" id="ARBA00023002"/>
    </source>
</evidence>
<dbReference type="Gene3D" id="3.40.50.720">
    <property type="entry name" value="NAD(P)-binding Rossmann-like Domain"/>
    <property type="match status" value="1"/>
</dbReference>
<dbReference type="PRINTS" id="PR00081">
    <property type="entry name" value="GDHRDH"/>
</dbReference>
<evidence type="ECO:0000256" key="4">
    <source>
        <dbReference type="RuleBase" id="RU000363"/>
    </source>
</evidence>
<dbReference type="SUPFAM" id="SSF51735">
    <property type="entry name" value="NAD(P)-binding Rossmann-fold domains"/>
    <property type="match status" value="1"/>
</dbReference>
<keyword evidence="6" id="KW-1185">Reference proteome</keyword>
<proteinExistence type="inferred from homology"/>
<sequence length="276" mass="30565">MSQPVAIITGASSGMGFAVTKHLLGDGWRVVMADIDEESGRKAAAELGDQVLFCLTDVSCYSQQADLFEKAFFWGGGRLDLFAANAGISDTQFLQKNDYQYDRNGIPLPLNLKAMDVNFTAVVQGIWLFKHYARQNKVAGGKVVITSSSAGLYQMTTNPIYTASKHALVGLTRALGTTLDQQNIQINAICPAFVSTALCPKDMLDRFPKEHITPMSTVMKAYDTFLKDDTLNGQTVELSQDQLYFRTKPDYPNESQRWLGEDSASFWEEAYKQPVV</sequence>
<dbReference type="PANTHER" id="PTHR44229:SF4">
    <property type="entry name" value="15-HYDROXYPROSTAGLANDIN DEHYDROGENASE [NAD(+)]"/>
    <property type="match status" value="1"/>
</dbReference>
<dbReference type="PANTHER" id="PTHR44229">
    <property type="entry name" value="15-HYDROXYPROSTAGLANDIN DEHYDROGENASE [NAD(+)]"/>
    <property type="match status" value="1"/>
</dbReference>
<dbReference type="Proteomes" id="UP001220324">
    <property type="component" value="Unassembled WGS sequence"/>
</dbReference>
<dbReference type="PRINTS" id="PR00080">
    <property type="entry name" value="SDRFAMILY"/>
</dbReference>
<dbReference type="InterPro" id="IPR002347">
    <property type="entry name" value="SDR_fam"/>
</dbReference>
<dbReference type="CDD" id="cd05323">
    <property type="entry name" value="ADH_SDR_c_like"/>
    <property type="match status" value="1"/>
</dbReference>
<evidence type="ECO:0000256" key="2">
    <source>
        <dbReference type="ARBA" id="ARBA00022857"/>
    </source>
</evidence>
<dbReference type="InterPro" id="IPR036291">
    <property type="entry name" value="NAD(P)-bd_dom_sf"/>
</dbReference>
<accession>A0AAD6D6M4</accession>
<name>A0AAD6D6M4_9EURO</name>
<evidence type="ECO:0000313" key="6">
    <source>
        <dbReference type="Proteomes" id="UP001220324"/>
    </source>
</evidence>
<organism evidence="5 6">
    <name type="scientific">Penicillium frequentans</name>
    <dbReference type="NCBI Taxonomy" id="3151616"/>
    <lineage>
        <taxon>Eukaryota</taxon>
        <taxon>Fungi</taxon>
        <taxon>Dikarya</taxon>
        <taxon>Ascomycota</taxon>
        <taxon>Pezizomycotina</taxon>
        <taxon>Eurotiomycetes</taxon>
        <taxon>Eurotiomycetidae</taxon>
        <taxon>Eurotiales</taxon>
        <taxon>Aspergillaceae</taxon>
        <taxon>Penicillium</taxon>
    </lineage>
</organism>
<keyword evidence="3" id="KW-0560">Oxidoreductase</keyword>
<dbReference type="AlphaFoldDB" id="A0AAD6D6M4"/>
<keyword evidence="2" id="KW-0521">NADP</keyword>
<dbReference type="EMBL" id="JAQIZZ010000001">
    <property type="protein sequence ID" value="KAJ5556348.1"/>
    <property type="molecule type" value="Genomic_DNA"/>
</dbReference>
<gene>
    <name evidence="5" type="ORF">N7494_000263</name>
</gene>
<protein>
    <recommendedName>
        <fullName evidence="7">15-hydroxyprostaglandin dehydrogenase [NAD(+)]</fullName>
    </recommendedName>
</protein>
<comment type="caution">
    <text evidence="5">The sequence shown here is derived from an EMBL/GenBank/DDBJ whole genome shotgun (WGS) entry which is preliminary data.</text>
</comment>
<dbReference type="Pfam" id="PF00106">
    <property type="entry name" value="adh_short"/>
    <property type="match status" value="1"/>
</dbReference>
<dbReference type="GO" id="GO:0005737">
    <property type="term" value="C:cytoplasm"/>
    <property type="evidence" value="ECO:0007669"/>
    <property type="project" value="TreeGrafter"/>
</dbReference>
<dbReference type="InterPro" id="IPR020904">
    <property type="entry name" value="Sc_DH/Rdtase_CS"/>
</dbReference>
<reference evidence="5 6" key="1">
    <citation type="journal article" date="2023" name="IMA Fungus">
        <title>Comparative genomic study of the Penicillium genus elucidates a diverse pangenome and 15 lateral gene transfer events.</title>
        <authorList>
            <person name="Petersen C."/>
            <person name="Sorensen T."/>
            <person name="Nielsen M.R."/>
            <person name="Sondergaard T.E."/>
            <person name="Sorensen J.L."/>
            <person name="Fitzpatrick D.A."/>
            <person name="Frisvad J.C."/>
            <person name="Nielsen K.L."/>
        </authorList>
    </citation>
    <scope>NUCLEOTIDE SEQUENCE [LARGE SCALE GENOMIC DNA]</scope>
    <source>
        <strain evidence="5 6">IBT 35679</strain>
    </source>
</reference>
<evidence type="ECO:0000313" key="5">
    <source>
        <dbReference type="EMBL" id="KAJ5556348.1"/>
    </source>
</evidence>
<evidence type="ECO:0008006" key="7">
    <source>
        <dbReference type="Google" id="ProtNLM"/>
    </source>
</evidence>
<dbReference type="GO" id="GO:0016616">
    <property type="term" value="F:oxidoreductase activity, acting on the CH-OH group of donors, NAD or NADP as acceptor"/>
    <property type="evidence" value="ECO:0007669"/>
    <property type="project" value="TreeGrafter"/>
</dbReference>